<gene>
    <name evidence="2" type="ORF">A2557_02985</name>
</gene>
<protein>
    <recommendedName>
        <fullName evidence="1">DUF362 domain-containing protein</fullName>
    </recommendedName>
</protein>
<evidence type="ECO:0000313" key="2">
    <source>
        <dbReference type="EMBL" id="OGH02796.1"/>
    </source>
</evidence>
<sequence>MDFISPDQTSKVPTFVHQKLQFETWRRRLGAGRKGGGKGWIYGRGKSLYPTRNRIPTRTKMILHHQKAQSYEPLALIDAMEAGLGAFGGLAKVLDGRQSVLLKPNFVTIRPKEAEVCTRPEVILALLDLLLDLGVKVAIGESPGFGSTEGAIEALGLTQALQHRAVPFFTFTQVRYYRTRIPKFPVLAIAKELSDYDGTINLPKVKTHCQTGFSGAVKNLYGCVPGKRKAIRHMTCLGDEVAFVQMILANAKEAGAFFHLADGIRCLHNHGPTSGDPHELHSLLFCEDGATLDWGLCGRIGLDPLSTLQFQLSGPPPVYVSSGEPIEPDPSFLHAAKVPVFFHPLRVARSIARQAWTKAKESVQ</sequence>
<comment type="caution">
    <text evidence="2">The sequence shown here is derived from an EMBL/GenBank/DDBJ whole genome shotgun (WGS) entry which is preliminary data.</text>
</comment>
<dbReference type="AlphaFoldDB" id="A0A1F6GXA0"/>
<organism evidence="2 3">
    <name type="scientific">Candidatus Lambdaproteobacteria bacterium RIFOXYD2_FULL_56_26</name>
    <dbReference type="NCBI Taxonomy" id="1817773"/>
    <lineage>
        <taxon>Bacteria</taxon>
        <taxon>Pseudomonadati</taxon>
        <taxon>Pseudomonadota</taxon>
        <taxon>Candidatus Lambdaproteobacteria</taxon>
    </lineage>
</organism>
<feature type="domain" description="DUF362" evidence="1">
    <location>
        <begin position="100"/>
        <end position="293"/>
    </location>
</feature>
<accession>A0A1F6GXA0</accession>
<dbReference type="Pfam" id="PF04015">
    <property type="entry name" value="DUF362"/>
    <property type="match status" value="1"/>
</dbReference>
<name>A0A1F6GXA0_9PROT</name>
<evidence type="ECO:0000313" key="3">
    <source>
        <dbReference type="Proteomes" id="UP000177583"/>
    </source>
</evidence>
<proteinExistence type="predicted"/>
<evidence type="ECO:0000259" key="1">
    <source>
        <dbReference type="Pfam" id="PF04015"/>
    </source>
</evidence>
<reference evidence="2 3" key="1">
    <citation type="journal article" date="2016" name="Nat. Commun.">
        <title>Thousands of microbial genomes shed light on interconnected biogeochemical processes in an aquifer system.</title>
        <authorList>
            <person name="Anantharaman K."/>
            <person name="Brown C.T."/>
            <person name="Hug L.A."/>
            <person name="Sharon I."/>
            <person name="Castelle C.J."/>
            <person name="Probst A.J."/>
            <person name="Thomas B.C."/>
            <person name="Singh A."/>
            <person name="Wilkins M.J."/>
            <person name="Karaoz U."/>
            <person name="Brodie E.L."/>
            <person name="Williams K.H."/>
            <person name="Hubbard S.S."/>
            <person name="Banfield J.F."/>
        </authorList>
    </citation>
    <scope>NUCLEOTIDE SEQUENCE [LARGE SCALE GENOMIC DNA]</scope>
</reference>
<dbReference type="InterPro" id="IPR007160">
    <property type="entry name" value="DUF362"/>
</dbReference>
<dbReference type="EMBL" id="MFNF01000019">
    <property type="protein sequence ID" value="OGH02796.1"/>
    <property type="molecule type" value="Genomic_DNA"/>
</dbReference>
<dbReference type="Proteomes" id="UP000177583">
    <property type="component" value="Unassembled WGS sequence"/>
</dbReference>